<dbReference type="CDD" id="cd06302">
    <property type="entry name" value="PBP1_LsrB_Quorum_Sensing-like"/>
    <property type="match status" value="1"/>
</dbReference>
<dbReference type="SUPFAM" id="SSF53822">
    <property type="entry name" value="Periplasmic binding protein-like I"/>
    <property type="match status" value="1"/>
</dbReference>
<keyword evidence="6" id="KW-1185">Reference proteome</keyword>
<dbReference type="GO" id="GO:0030246">
    <property type="term" value="F:carbohydrate binding"/>
    <property type="evidence" value="ECO:0007669"/>
    <property type="project" value="TreeGrafter"/>
</dbReference>
<dbReference type="Pfam" id="PF13407">
    <property type="entry name" value="Peripla_BP_4"/>
    <property type="match status" value="1"/>
</dbReference>
<dbReference type="Gene3D" id="3.40.50.2300">
    <property type="match status" value="2"/>
</dbReference>
<reference evidence="5 6" key="1">
    <citation type="journal article" date="2021" name="Microorganisms">
        <title>Acidisoma silvae sp. nov. and Acidisomacellulosilytica sp. nov., Two Acidophilic Bacteria Isolated from Decaying Wood, Hydrolyzing Cellulose and Producing Poly-3-hydroxybutyrate.</title>
        <authorList>
            <person name="Mieszkin S."/>
            <person name="Pouder E."/>
            <person name="Uroz S."/>
            <person name="Simon-Colin C."/>
            <person name="Alain K."/>
        </authorList>
    </citation>
    <scope>NUCLEOTIDE SEQUENCE [LARGE SCALE GENOMIC DNA]</scope>
    <source>
        <strain evidence="5 6">HW T5.17</strain>
    </source>
</reference>
<dbReference type="PANTHER" id="PTHR30036:SF8">
    <property type="entry name" value="ABC-TYPE SUGAR TRANSPORT SYSTEM PERIPLASMIC COMPONENT-LIKE PROTEIN"/>
    <property type="match status" value="1"/>
</dbReference>
<evidence type="ECO:0000313" key="6">
    <source>
        <dbReference type="Proteomes" id="UP000721844"/>
    </source>
</evidence>
<organism evidence="5 6">
    <name type="scientific">Acidisoma cellulosilyticum</name>
    <dbReference type="NCBI Taxonomy" id="2802395"/>
    <lineage>
        <taxon>Bacteria</taxon>
        <taxon>Pseudomonadati</taxon>
        <taxon>Pseudomonadota</taxon>
        <taxon>Alphaproteobacteria</taxon>
        <taxon>Acetobacterales</taxon>
        <taxon>Acidocellaceae</taxon>
        <taxon>Acidisoma</taxon>
    </lineage>
</organism>
<comment type="subcellular location">
    <subcellularLocation>
        <location evidence="1">Periplasm</location>
    </subcellularLocation>
</comment>
<proteinExistence type="inferred from homology"/>
<dbReference type="RefSeq" id="WP_227310188.1">
    <property type="nucleotide sequence ID" value="NZ_JAESVA010000014.1"/>
</dbReference>
<dbReference type="InterPro" id="IPR050555">
    <property type="entry name" value="Bact_Solute-Bind_Prot2"/>
</dbReference>
<feature type="domain" description="Periplasmic binding protein" evidence="4">
    <location>
        <begin position="35"/>
        <end position="291"/>
    </location>
</feature>
<keyword evidence="3" id="KW-0732">Signal</keyword>
<dbReference type="InterPro" id="IPR028082">
    <property type="entry name" value="Peripla_BP_I"/>
</dbReference>
<evidence type="ECO:0000256" key="2">
    <source>
        <dbReference type="ARBA" id="ARBA00007639"/>
    </source>
</evidence>
<comment type="similarity">
    <text evidence="2">Belongs to the bacterial solute-binding protein 2 family.</text>
</comment>
<evidence type="ECO:0000313" key="5">
    <source>
        <dbReference type="EMBL" id="MCB8883531.1"/>
    </source>
</evidence>
<dbReference type="PANTHER" id="PTHR30036">
    <property type="entry name" value="D-XYLOSE-BINDING PERIPLASMIC PROTEIN"/>
    <property type="match status" value="1"/>
</dbReference>
<sequence>MRKLRTAWLKSAAFGAALALSPLAAGAQAADLPSVAFVPQLTGIPYFNAMQAGGEKAAKEFGVHFIYTGPVDANPVDQLQIVQNLVNQGVQAISVSILDASSLAPVVAQAKAKGLKLFTSDSDAPKSGRAVYVAQATDEGLADTLIDELVKRTGSKASIGIVSGDSTSSNLNTWISLMQARVKAKYPGIRLLAPQFAGGSADRADQLASDLMTAHPDLKGLIAVASSTCPGVGQAIETAGKIGAVIGTGYCSPNTVRSYIKSGSFGFSVLWDPAALGYLTVWAGKQLIDNKPFAASNSVPGMAQPIIYDAGTGILLLGAPTVFTKDNVDKFNF</sequence>
<name>A0A964E6G1_9PROT</name>
<gene>
    <name evidence="5" type="ORF">ACELLULO517_25005</name>
</gene>
<evidence type="ECO:0000256" key="1">
    <source>
        <dbReference type="ARBA" id="ARBA00004418"/>
    </source>
</evidence>
<dbReference type="Proteomes" id="UP000721844">
    <property type="component" value="Unassembled WGS sequence"/>
</dbReference>
<dbReference type="AlphaFoldDB" id="A0A964E6G1"/>
<protein>
    <submittedName>
        <fullName evidence="5">Autoinducer 2 ABC transporter substrate-binding protein</fullName>
    </submittedName>
</protein>
<dbReference type="GO" id="GO:0030288">
    <property type="term" value="C:outer membrane-bounded periplasmic space"/>
    <property type="evidence" value="ECO:0007669"/>
    <property type="project" value="TreeGrafter"/>
</dbReference>
<dbReference type="InterPro" id="IPR025997">
    <property type="entry name" value="SBP_2_dom"/>
</dbReference>
<feature type="chain" id="PRO_5036948081" evidence="3">
    <location>
        <begin position="30"/>
        <end position="333"/>
    </location>
</feature>
<accession>A0A964E6G1</accession>
<evidence type="ECO:0000256" key="3">
    <source>
        <dbReference type="SAM" id="SignalP"/>
    </source>
</evidence>
<dbReference type="EMBL" id="JAESVA010000014">
    <property type="protein sequence ID" value="MCB8883531.1"/>
    <property type="molecule type" value="Genomic_DNA"/>
</dbReference>
<evidence type="ECO:0000259" key="4">
    <source>
        <dbReference type="Pfam" id="PF13407"/>
    </source>
</evidence>
<comment type="caution">
    <text evidence="5">The sequence shown here is derived from an EMBL/GenBank/DDBJ whole genome shotgun (WGS) entry which is preliminary data.</text>
</comment>
<feature type="signal peptide" evidence="3">
    <location>
        <begin position="1"/>
        <end position="29"/>
    </location>
</feature>